<dbReference type="Proteomes" id="UP000007524">
    <property type="component" value="Segment"/>
</dbReference>
<dbReference type="KEGG" id="vg:14012926"/>
<evidence type="ECO:0000313" key="1">
    <source>
        <dbReference type="EMBL" id="AFA44611.1"/>
    </source>
</evidence>
<organism evidence="1 2">
    <name type="scientific">Klebsiella phage vB_KleM_RaK2</name>
    <dbReference type="NCBI Taxonomy" id="1147094"/>
    <lineage>
        <taxon>Viruses</taxon>
        <taxon>Duplodnaviria</taxon>
        <taxon>Heunggongvirae</taxon>
        <taxon>Uroviricota</taxon>
        <taxon>Caudoviricetes</taxon>
        <taxon>Alcyoneusvirus</taxon>
        <taxon>Alcyoneusvirus RaK2</taxon>
    </lineage>
</organism>
<dbReference type="GeneID" id="14012926"/>
<sequence>MNTQYVPVMNITIGNGKGMHRFSTTKSYTQRTLESCAITKWQIKHYFTTDKK</sequence>
<dbReference type="RefSeq" id="YP_007007493.1">
    <property type="nucleotide sequence ID" value="NC_019526.1"/>
</dbReference>
<proteinExistence type="predicted"/>
<dbReference type="OrthoDB" id="40820at10239"/>
<accession>H6X4E5</accession>
<dbReference type="EMBL" id="JQ513383">
    <property type="protein sequence ID" value="AFA44611.1"/>
    <property type="molecule type" value="Genomic_DNA"/>
</dbReference>
<name>H6X4E5_9CAUD</name>
<gene>
    <name evidence="1" type="ORF">RaK2_00338</name>
</gene>
<reference evidence="1 2" key="1">
    <citation type="journal article" date="2012" name="J. Virol.">
        <title>Genome of Klebsiella sp.-Infecting Bacteriophage vB_KleM_RaK2.</title>
        <authorList>
            <person name="Simoliunas E."/>
            <person name="Kaliniene L."/>
            <person name="Truncaite L."/>
            <person name="Klausa V."/>
            <person name="Zajanckauskaite A."/>
            <person name="Meskys R."/>
        </authorList>
    </citation>
    <scope>NUCLEOTIDE SEQUENCE [LARGE SCALE GENOMIC DNA]</scope>
</reference>
<evidence type="ECO:0000313" key="2">
    <source>
        <dbReference type="Proteomes" id="UP000007524"/>
    </source>
</evidence>
<protein>
    <submittedName>
        <fullName evidence="1">Uncharacterized protein</fullName>
    </submittedName>
</protein>
<keyword evidence="2" id="KW-1185">Reference proteome</keyword>